<sequence length="232" mass="27617">MKELLKDNRAFSREIVEKYYLILPSDRLVKSMNLSYRVLIKKGDLPYPNRWINFMSQDEINGLVPLTEFNEDDYDYIFVNESLLVDELNTALIPFGITVDYKLKNLLDLVEISEEIQSKIKVILDEWNDIGELELEKCEVMHYINKGEKEFVRIQEDCSTHDIDYEDTKYLTAQTIVATYIRETARHTEYLHKTNENRWFIVKPSHEPFVLFIIEEIWDIEDMIPFTTFKPA</sequence>
<dbReference type="Proteomes" id="UP000223834">
    <property type="component" value="Unassembled WGS sequence"/>
</dbReference>
<name>A0A9X7C5Z5_BACCE</name>
<dbReference type="RefSeq" id="WP_098771970.1">
    <property type="nucleotide sequence ID" value="NZ_NUIQ01000327.1"/>
</dbReference>
<organism evidence="1 2">
    <name type="scientific">Bacillus cereus</name>
    <dbReference type="NCBI Taxonomy" id="1396"/>
    <lineage>
        <taxon>Bacteria</taxon>
        <taxon>Bacillati</taxon>
        <taxon>Bacillota</taxon>
        <taxon>Bacilli</taxon>
        <taxon>Bacillales</taxon>
        <taxon>Bacillaceae</taxon>
        <taxon>Bacillus</taxon>
        <taxon>Bacillus cereus group</taxon>
    </lineage>
</organism>
<protein>
    <submittedName>
        <fullName evidence="1">Uncharacterized protein</fullName>
    </submittedName>
</protein>
<evidence type="ECO:0000313" key="2">
    <source>
        <dbReference type="Proteomes" id="UP000223834"/>
    </source>
</evidence>
<evidence type="ECO:0000313" key="1">
    <source>
        <dbReference type="EMBL" id="PGO61764.1"/>
    </source>
</evidence>
<gene>
    <name evidence="1" type="ORF">CN980_28970</name>
</gene>
<comment type="caution">
    <text evidence="1">The sequence shown here is derived from an EMBL/GenBank/DDBJ whole genome shotgun (WGS) entry which is preliminary data.</text>
</comment>
<reference evidence="1 2" key="1">
    <citation type="submission" date="2017-09" db="EMBL/GenBank/DDBJ databases">
        <title>Large-scale bioinformatics analysis of Bacillus genomes uncovers conserved roles of natural products in bacterial physiology.</title>
        <authorList>
            <consortium name="Agbiome Team Llc"/>
            <person name="Bleich R.M."/>
            <person name="Grubbs K.J."/>
            <person name="Santa Maria K.C."/>
            <person name="Allen S.E."/>
            <person name="Farag S."/>
            <person name="Shank E.A."/>
            <person name="Bowers A."/>
        </authorList>
    </citation>
    <scope>NUCLEOTIDE SEQUENCE [LARGE SCALE GENOMIC DNA]</scope>
    <source>
        <strain evidence="1 2">AFS049141</strain>
    </source>
</reference>
<accession>A0A9X7C5Z5</accession>
<dbReference type="AlphaFoldDB" id="A0A9X7C5Z5"/>
<proteinExistence type="predicted"/>
<dbReference type="EMBL" id="NUIQ01000327">
    <property type="protein sequence ID" value="PGO61764.1"/>
    <property type="molecule type" value="Genomic_DNA"/>
</dbReference>